<keyword evidence="3" id="KW-1185">Reference proteome</keyword>
<dbReference type="InParanoid" id="A0A369K0Z8"/>
<feature type="region of interest" description="Disordered" evidence="1">
    <location>
        <begin position="44"/>
        <end position="137"/>
    </location>
</feature>
<evidence type="ECO:0000313" key="3">
    <source>
        <dbReference type="Proteomes" id="UP000076154"/>
    </source>
</evidence>
<feature type="compositionally biased region" description="Polar residues" evidence="1">
    <location>
        <begin position="247"/>
        <end position="256"/>
    </location>
</feature>
<gene>
    <name evidence="2" type="ORF">Hypma_004614</name>
</gene>
<name>A0A369K0Z8_HYPMA</name>
<dbReference type="EMBL" id="LUEZ02000018">
    <property type="protein sequence ID" value="RDB27150.1"/>
    <property type="molecule type" value="Genomic_DNA"/>
</dbReference>
<proteinExistence type="predicted"/>
<feature type="region of interest" description="Disordered" evidence="1">
    <location>
        <begin position="320"/>
        <end position="352"/>
    </location>
</feature>
<feature type="compositionally biased region" description="Basic residues" evidence="1">
    <location>
        <begin position="124"/>
        <end position="134"/>
    </location>
</feature>
<dbReference type="AlphaFoldDB" id="A0A369K0Z8"/>
<protein>
    <submittedName>
        <fullName evidence="2">Uncharacterized protein</fullName>
    </submittedName>
</protein>
<reference evidence="2" key="1">
    <citation type="submission" date="2018-04" db="EMBL/GenBank/DDBJ databases">
        <title>Whole genome sequencing of Hypsizygus marmoreus.</title>
        <authorList>
            <person name="Choi I.-G."/>
            <person name="Min B."/>
            <person name="Kim J.-G."/>
            <person name="Kim S."/>
            <person name="Oh Y.-L."/>
            <person name="Kong W.-S."/>
            <person name="Park H."/>
            <person name="Jeong J."/>
            <person name="Song E.-S."/>
        </authorList>
    </citation>
    <scope>NUCLEOTIDE SEQUENCE [LARGE SCALE GENOMIC DNA]</scope>
    <source>
        <strain evidence="2">51987-8</strain>
    </source>
</reference>
<feature type="compositionally biased region" description="Polar residues" evidence="1">
    <location>
        <begin position="89"/>
        <end position="115"/>
    </location>
</feature>
<feature type="compositionally biased region" description="Basic residues" evidence="1">
    <location>
        <begin position="207"/>
        <end position="216"/>
    </location>
</feature>
<evidence type="ECO:0000313" key="2">
    <source>
        <dbReference type="EMBL" id="RDB27150.1"/>
    </source>
</evidence>
<feature type="compositionally biased region" description="Polar residues" evidence="1">
    <location>
        <begin position="61"/>
        <end position="72"/>
    </location>
</feature>
<dbReference type="Proteomes" id="UP000076154">
    <property type="component" value="Unassembled WGS sequence"/>
</dbReference>
<sequence length="375" mass="41487">MSGTPPSWTGYQMMPPHRYSGDAGIHSTFNAPESLTLAPIHASPAHDPISTVGSLGGRGSTWKNETRTSSPVNLLAQMHERLPRPARTLRSSPTDGRQNSRDPNLSDNVSMTSLGDPTPQPLKASRKTRPAGRKNKMDAEVRKRVLEADKWACEVKPRSVQCRACDIVIQLERRNNYVYYSFNWDKHRLDCKVIWQLEGRAPAQPTRKPRSKKTTKAPRETTAEAVKDEMMDVESSSVNSWSDTSSFGTPMNTAAPSASVPGSRRIPQTWLSGPGIPPPQQYFGYSRESSMSVDGRGSNQPMLDRGTEYWPESLLWLREPSPSTASGSQKSPFSMRHELEHGSNSGKVAEHEAIDSDVVQAAGWLASFQSRSRSL</sequence>
<comment type="caution">
    <text evidence="2">The sequence shown here is derived from an EMBL/GenBank/DDBJ whole genome shotgun (WGS) entry which is preliminary data.</text>
</comment>
<accession>A0A369K0Z8</accession>
<evidence type="ECO:0000256" key="1">
    <source>
        <dbReference type="SAM" id="MobiDB-lite"/>
    </source>
</evidence>
<organism evidence="2 3">
    <name type="scientific">Hypsizygus marmoreus</name>
    <name type="common">White beech mushroom</name>
    <name type="synonym">Agaricus marmoreus</name>
    <dbReference type="NCBI Taxonomy" id="39966"/>
    <lineage>
        <taxon>Eukaryota</taxon>
        <taxon>Fungi</taxon>
        <taxon>Dikarya</taxon>
        <taxon>Basidiomycota</taxon>
        <taxon>Agaricomycotina</taxon>
        <taxon>Agaricomycetes</taxon>
        <taxon>Agaricomycetidae</taxon>
        <taxon>Agaricales</taxon>
        <taxon>Tricholomatineae</taxon>
        <taxon>Lyophyllaceae</taxon>
        <taxon>Hypsizygus</taxon>
    </lineage>
</organism>
<feature type="region of interest" description="Disordered" evidence="1">
    <location>
        <begin position="202"/>
        <end position="223"/>
    </location>
</feature>
<feature type="compositionally biased region" description="Polar residues" evidence="1">
    <location>
        <begin position="321"/>
        <end position="332"/>
    </location>
</feature>
<feature type="region of interest" description="Disordered" evidence="1">
    <location>
        <begin position="238"/>
        <end position="264"/>
    </location>
</feature>
<dbReference type="OrthoDB" id="2855464at2759"/>